<gene>
    <name evidence="4" type="primary">aat</name>
    <name evidence="5" type="ORF">A7P95_07675</name>
</gene>
<dbReference type="PANTHER" id="PTHR30098:SF2">
    <property type="entry name" value="LEUCYL_PHENYLALANYL-TRNA--PROTEIN TRANSFERASE"/>
    <property type="match status" value="1"/>
</dbReference>
<dbReference type="GO" id="GO:0030163">
    <property type="term" value="P:protein catabolic process"/>
    <property type="evidence" value="ECO:0007669"/>
    <property type="project" value="UniProtKB-UniRule"/>
</dbReference>
<dbReference type="NCBIfam" id="TIGR00667">
    <property type="entry name" value="aat"/>
    <property type="match status" value="1"/>
</dbReference>
<comment type="catalytic activity">
    <reaction evidence="4">
        <text>L-phenylalanyl-tRNA(Phe) + an N-terminal L-alpha-aminoacyl-[protein] = an N-terminal L-phenylalanyl-L-alpha-aminoacyl-[protein] + tRNA(Phe)</text>
        <dbReference type="Rhea" id="RHEA:43632"/>
        <dbReference type="Rhea" id="RHEA-COMP:9668"/>
        <dbReference type="Rhea" id="RHEA-COMP:9699"/>
        <dbReference type="Rhea" id="RHEA-COMP:10636"/>
        <dbReference type="Rhea" id="RHEA-COMP:10637"/>
        <dbReference type="ChEBI" id="CHEBI:78442"/>
        <dbReference type="ChEBI" id="CHEBI:78531"/>
        <dbReference type="ChEBI" id="CHEBI:78597"/>
        <dbReference type="ChEBI" id="CHEBI:83561"/>
        <dbReference type="EC" id="2.3.2.6"/>
    </reaction>
</comment>
<dbReference type="PANTHER" id="PTHR30098">
    <property type="entry name" value="LEUCYL/PHENYLALANYL-TRNA--PROTEIN TRANSFERASE"/>
    <property type="match status" value="1"/>
</dbReference>
<evidence type="ECO:0000256" key="4">
    <source>
        <dbReference type="HAMAP-Rule" id="MF_00688"/>
    </source>
</evidence>
<comment type="subcellular location">
    <subcellularLocation>
        <location evidence="4">Cytoplasm</location>
    </subcellularLocation>
</comment>
<dbReference type="Proteomes" id="UP000077885">
    <property type="component" value="Unassembled WGS sequence"/>
</dbReference>
<dbReference type="InterPro" id="IPR004616">
    <property type="entry name" value="Leu/Phe-tRNA_Trfase"/>
</dbReference>
<keyword evidence="2 4" id="KW-0808">Transferase</keyword>
<dbReference type="InterPro" id="IPR016181">
    <property type="entry name" value="Acyl_CoA_acyltransferase"/>
</dbReference>
<keyword evidence="6" id="KW-1185">Reference proteome</keyword>
<organism evidence="5 6">
    <name type="scientific">Eikenella longinqua</name>
    <dbReference type="NCBI Taxonomy" id="1795827"/>
    <lineage>
        <taxon>Bacteria</taxon>
        <taxon>Pseudomonadati</taxon>
        <taxon>Pseudomonadota</taxon>
        <taxon>Betaproteobacteria</taxon>
        <taxon>Neisseriales</taxon>
        <taxon>Neisseriaceae</taxon>
        <taxon>Eikenella</taxon>
    </lineage>
</organism>
<evidence type="ECO:0000256" key="1">
    <source>
        <dbReference type="ARBA" id="ARBA00022490"/>
    </source>
</evidence>
<evidence type="ECO:0000313" key="6">
    <source>
        <dbReference type="Proteomes" id="UP000077885"/>
    </source>
</evidence>
<evidence type="ECO:0000313" key="5">
    <source>
        <dbReference type="EMBL" id="OAM26639.1"/>
    </source>
</evidence>
<comment type="similarity">
    <text evidence="4">Belongs to the L/F-transferase family.</text>
</comment>
<proteinExistence type="inferred from homology"/>
<comment type="catalytic activity">
    <reaction evidence="4">
        <text>N-terminal L-arginyl-[protein] + L-leucyl-tRNA(Leu) = N-terminal L-leucyl-L-arginyl-[protein] + tRNA(Leu) + H(+)</text>
        <dbReference type="Rhea" id="RHEA:50416"/>
        <dbReference type="Rhea" id="RHEA-COMP:9613"/>
        <dbReference type="Rhea" id="RHEA-COMP:9622"/>
        <dbReference type="Rhea" id="RHEA-COMP:12672"/>
        <dbReference type="Rhea" id="RHEA-COMP:12673"/>
        <dbReference type="ChEBI" id="CHEBI:15378"/>
        <dbReference type="ChEBI" id="CHEBI:64719"/>
        <dbReference type="ChEBI" id="CHEBI:78442"/>
        <dbReference type="ChEBI" id="CHEBI:78494"/>
        <dbReference type="ChEBI" id="CHEBI:133044"/>
        <dbReference type="EC" id="2.3.2.6"/>
    </reaction>
</comment>
<comment type="caution">
    <text evidence="5">The sequence shown here is derived from an EMBL/GenBank/DDBJ whole genome shotgun (WGS) entry which is preliminary data.</text>
</comment>
<evidence type="ECO:0000256" key="2">
    <source>
        <dbReference type="ARBA" id="ARBA00022679"/>
    </source>
</evidence>
<sequence length="249" mass="27660">MTNQNHTDIPLLAADCLQFPDPRPAIAAHEGLVALSRDLSAERLLAAYKQGIFPWHEEGGLFFWFATAPRTVLYPERLHIGRSLAKTLRHKPYAVTANQNFLAVIAACAATPRPGQGGSWIAPNFQVAYTELHRLGRAHSFECWYPDEDGRLVLAGGLYGVQIGRVFFGESMFAWQSDASKIAFACAVPFLQRCGIRLIDCQQDTPHLARFGSQTVPFDDFQAALSELTAQPLDKPITSHLLKRQGINW</sequence>
<dbReference type="SUPFAM" id="SSF55729">
    <property type="entry name" value="Acyl-CoA N-acyltransferases (Nat)"/>
    <property type="match status" value="1"/>
</dbReference>
<dbReference type="RefSeq" id="WP_067593532.1">
    <property type="nucleotide sequence ID" value="NZ_LXSL01000028.1"/>
</dbReference>
<dbReference type="HAMAP" id="MF_00688">
    <property type="entry name" value="Leu_Phe_trans"/>
    <property type="match status" value="1"/>
</dbReference>
<dbReference type="GO" id="GO:0005737">
    <property type="term" value="C:cytoplasm"/>
    <property type="evidence" value="ECO:0007669"/>
    <property type="project" value="UniProtKB-SubCell"/>
</dbReference>
<dbReference type="Gene3D" id="3.40.630.70">
    <property type="entry name" value="Leucyl/phenylalanyl-tRNA-protein transferase, C-terminal domain"/>
    <property type="match status" value="1"/>
</dbReference>
<keyword evidence="1 4" id="KW-0963">Cytoplasm</keyword>
<dbReference type="STRING" id="1795827.A7P95_07675"/>
<reference evidence="6" key="1">
    <citation type="submission" date="2016-05" db="EMBL/GenBank/DDBJ databases">
        <title>Draft genome of Corynebacterium afermentans subsp. afermentans LCDC 88199T.</title>
        <authorList>
            <person name="Bernier A.-M."/>
            <person name="Bernard K."/>
        </authorList>
    </citation>
    <scope>NUCLEOTIDE SEQUENCE [LARGE SCALE GENOMIC DNA]</scope>
    <source>
        <strain evidence="6">NML02-A-017</strain>
    </source>
</reference>
<dbReference type="InterPro" id="IPR042221">
    <property type="entry name" value="Leu/Phe-tRNA_Trfase_N"/>
</dbReference>
<name>A0A1A9RUC3_9NEIS</name>
<dbReference type="GO" id="GO:0008914">
    <property type="term" value="F:leucyl-tRNA--protein transferase activity"/>
    <property type="evidence" value="ECO:0007669"/>
    <property type="project" value="UniProtKB-UniRule"/>
</dbReference>
<dbReference type="InterPro" id="IPR042203">
    <property type="entry name" value="Leu/Phe-tRNA_Trfase_C"/>
</dbReference>
<protein>
    <recommendedName>
        <fullName evidence="4">Leucyl/phenylalanyl-tRNA--protein transferase</fullName>
        <ecNumber evidence="4">2.3.2.6</ecNumber>
    </recommendedName>
    <alternativeName>
        <fullName evidence="4">L/F-transferase</fullName>
    </alternativeName>
    <alternativeName>
        <fullName evidence="4">Leucyltransferase</fullName>
    </alternativeName>
    <alternativeName>
        <fullName evidence="4">Phenyalanyltransferase</fullName>
    </alternativeName>
</protein>
<comment type="catalytic activity">
    <reaction evidence="4">
        <text>N-terminal L-lysyl-[protein] + L-leucyl-tRNA(Leu) = N-terminal L-leucyl-L-lysyl-[protein] + tRNA(Leu) + H(+)</text>
        <dbReference type="Rhea" id="RHEA:12340"/>
        <dbReference type="Rhea" id="RHEA-COMP:9613"/>
        <dbReference type="Rhea" id="RHEA-COMP:9622"/>
        <dbReference type="Rhea" id="RHEA-COMP:12670"/>
        <dbReference type="Rhea" id="RHEA-COMP:12671"/>
        <dbReference type="ChEBI" id="CHEBI:15378"/>
        <dbReference type="ChEBI" id="CHEBI:65249"/>
        <dbReference type="ChEBI" id="CHEBI:78442"/>
        <dbReference type="ChEBI" id="CHEBI:78494"/>
        <dbReference type="ChEBI" id="CHEBI:133043"/>
        <dbReference type="EC" id="2.3.2.6"/>
    </reaction>
</comment>
<accession>A0A1A9RUC3</accession>
<dbReference type="Pfam" id="PF03588">
    <property type="entry name" value="Leu_Phe_trans"/>
    <property type="match status" value="1"/>
</dbReference>
<dbReference type="AlphaFoldDB" id="A0A1A9RUC3"/>
<comment type="function">
    <text evidence="4">Functions in the N-end rule pathway of protein degradation where it conjugates Leu, Phe and, less efficiently, Met from aminoacyl-tRNAs to the N-termini of proteins containing an N-terminal arginine or lysine.</text>
</comment>
<dbReference type="EMBL" id="LXSL01000028">
    <property type="protein sequence ID" value="OAM26639.1"/>
    <property type="molecule type" value="Genomic_DNA"/>
</dbReference>
<dbReference type="Gene3D" id="3.30.70.3550">
    <property type="entry name" value="Leucyl/phenylalanyl-tRNA-protein transferase, N-terminal domain"/>
    <property type="match status" value="1"/>
</dbReference>
<dbReference type="EC" id="2.3.2.6" evidence="4"/>
<dbReference type="OrthoDB" id="9790282at2"/>
<keyword evidence="3 4" id="KW-0012">Acyltransferase</keyword>
<evidence type="ECO:0000256" key="3">
    <source>
        <dbReference type="ARBA" id="ARBA00023315"/>
    </source>
</evidence>